<sequence length="171" mass="18944">MSGWRVDEDEEYVRDVGARTTVTATRLTTAVEREIELAVVIPVLVLGPLLQPTLNASAMHVMKYLDWSNAVQGYANVLDVAEAHASSPGSSRSIRVDGGWRRCRCSNELNPRKQPYKFSNQRLKELGVGFMPVSRSLFDTVKSRASERRVISLIASTAGLLRLGLDLKEAQ</sequence>
<proteinExistence type="predicted"/>
<accession>A0A4S8JG55</accession>
<keyword evidence="2" id="KW-1185">Reference proteome</keyword>
<organism evidence="1 2">
    <name type="scientific">Musa balbisiana</name>
    <name type="common">Banana</name>
    <dbReference type="NCBI Taxonomy" id="52838"/>
    <lineage>
        <taxon>Eukaryota</taxon>
        <taxon>Viridiplantae</taxon>
        <taxon>Streptophyta</taxon>
        <taxon>Embryophyta</taxon>
        <taxon>Tracheophyta</taxon>
        <taxon>Spermatophyta</taxon>
        <taxon>Magnoliopsida</taxon>
        <taxon>Liliopsida</taxon>
        <taxon>Zingiberales</taxon>
        <taxon>Musaceae</taxon>
        <taxon>Musa</taxon>
    </lineage>
</organism>
<name>A0A4S8JG55_MUSBA</name>
<dbReference type="STRING" id="52838.A0A4S8JG55"/>
<gene>
    <name evidence="1" type="ORF">C4D60_Mb07t13080</name>
</gene>
<reference evidence="1 2" key="1">
    <citation type="journal article" date="2019" name="Nat. Plants">
        <title>Genome sequencing of Musa balbisiana reveals subgenome evolution and function divergence in polyploid bananas.</title>
        <authorList>
            <person name="Yao X."/>
        </authorList>
    </citation>
    <scope>NUCLEOTIDE SEQUENCE [LARGE SCALE GENOMIC DNA]</scope>
    <source>
        <strain evidence="2">cv. DH-PKW</strain>
        <tissue evidence="1">Leaves</tissue>
    </source>
</reference>
<evidence type="ECO:0000313" key="2">
    <source>
        <dbReference type="Proteomes" id="UP000317650"/>
    </source>
</evidence>
<protein>
    <submittedName>
        <fullName evidence="1">Uncharacterized protein</fullName>
    </submittedName>
</protein>
<comment type="caution">
    <text evidence="1">The sequence shown here is derived from an EMBL/GenBank/DDBJ whole genome shotgun (WGS) entry which is preliminary data.</text>
</comment>
<dbReference type="EMBL" id="PYDT01000005">
    <property type="protein sequence ID" value="THU60469.1"/>
    <property type="molecule type" value="Genomic_DNA"/>
</dbReference>
<dbReference type="Proteomes" id="UP000317650">
    <property type="component" value="Chromosome 7"/>
</dbReference>
<evidence type="ECO:0000313" key="1">
    <source>
        <dbReference type="EMBL" id="THU60469.1"/>
    </source>
</evidence>
<dbReference type="AlphaFoldDB" id="A0A4S8JG55"/>
<dbReference type="Gene3D" id="3.40.50.720">
    <property type="entry name" value="NAD(P)-binding Rossmann-like Domain"/>
    <property type="match status" value="1"/>
</dbReference>